<proteinExistence type="predicted"/>
<sequence length="384" mass="42907">MAEPVLEPAAEPVADPVVEPVPEPVPEPVGGPEVLWWQQFYLDERLRAIDGPDYLRCMYIIPQWRSRILDWSHVYVRRDNRRHRRFGLLEVRKENEVWLHDVTLRRPEPLRGFTVTESAGSIWLQPGFMMQGLQALDPETYPQDNSRLNLQASLLDETTISRITEFLDTGRLQLSDGLVFIGVRDPFGAQLDADATAFAAQTAAEWRAAARNAVREGVEARWGFGEVVILVVLMVLVVLVALVVLVGSEPLSGFDRIQGDGVVSLTSNSLTIVSRDVVSVMVLASDLDDLEIDLIHEFLDNGRVLLESDFTFVSIRGTRRAAARTPVFQDPTNQEYQDEMRRQEEDIFRAGNYRSADSGSGAPAEGAEDDKADPKPVSQNQSPA</sequence>
<evidence type="ECO:0000313" key="2">
    <source>
        <dbReference type="Proteomes" id="UP001172680"/>
    </source>
</evidence>
<dbReference type="EMBL" id="JAPDRP010000015">
    <property type="protein sequence ID" value="KAJ9641372.1"/>
    <property type="molecule type" value="Genomic_DNA"/>
</dbReference>
<organism evidence="1 2">
    <name type="scientific">Coniosporium tulheliwenetii</name>
    <dbReference type="NCBI Taxonomy" id="3383036"/>
    <lineage>
        <taxon>Eukaryota</taxon>
        <taxon>Fungi</taxon>
        <taxon>Dikarya</taxon>
        <taxon>Ascomycota</taxon>
        <taxon>Pezizomycotina</taxon>
        <taxon>Dothideomycetes</taxon>
        <taxon>Dothideomycetes incertae sedis</taxon>
        <taxon>Coniosporium</taxon>
    </lineage>
</organism>
<dbReference type="Proteomes" id="UP001172680">
    <property type="component" value="Unassembled WGS sequence"/>
</dbReference>
<reference evidence="1" key="1">
    <citation type="submission" date="2022-10" db="EMBL/GenBank/DDBJ databases">
        <title>Culturing micro-colonial fungi from biological soil crusts in the Mojave desert and describing Neophaeococcomyces mojavensis, and introducing the new genera and species Taxawa tesnikishii.</title>
        <authorList>
            <person name="Kurbessoian T."/>
            <person name="Stajich J.E."/>
        </authorList>
    </citation>
    <scope>NUCLEOTIDE SEQUENCE</scope>
    <source>
        <strain evidence="1">JES_115</strain>
    </source>
</reference>
<gene>
    <name evidence="1" type="ORF">H2199_005342</name>
</gene>
<evidence type="ECO:0000313" key="1">
    <source>
        <dbReference type="EMBL" id="KAJ9641372.1"/>
    </source>
</evidence>
<comment type="caution">
    <text evidence="1">The sequence shown here is derived from an EMBL/GenBank/DDBJ whole genome shotgun (WGS) entry which is preliminary data.</text>
</comment>
<name>A0ACC2Z243_9PEZI</name>
<accession>A0ACC2Z243</accession>
<keyword evidence="2" id="KW-1185">Reference proteome</keyword>
<protein>
    <submittedName>
        <fullName evidence="1">Uncharacterized protein</fullName>
    </submittedName>
</protein>